<reference evidence="3 4" key="1">
    <citation type="journal article" date="2016" name="Nat. Commun.">
        <title>Ectomycorrhizal ecology is imprinted in the genome of the dominant symbiotic fungus Cenococcum geophilum.</title>
        <authorList>
            <consortium name="DOE Joint Genome Institute"/>
            <person name="Peter M."/>
            <person name="Kohler A."/>
            <person name="Ohm R.A."/>
            <person name="Kuo A."/>
            <person name="Krutzmann J."/>
            <person name="Morin E."/>
            <person name="Arend M."/>
            <person name="Barry K.W."/>
            <person name="Binder M."/>
            <person name="Choi C."/>
            <person name="Clum A."/>
            <person name="Copeland A."/>
            <person name="Grisel N."/>
            <person name="Haridas S."/>
            <person name="Kipfer T."/>
            <person name="LaButti K."/>
            <person name="Lindquist E."/>
            <person name="Lipzen A."/>
            <person name="Maire R."/>
            <person name="Meier B."/>
            <person name="Mihaltcheva S."/>
            <person name="Molinier V."/>
            <person name="Murat C."/>
            <person name="Poggeler S."/>
            <person name="Quandt C.A."/>
            <person name="Sperisen C."/>
            <person name="Tritt A."/>
            <person name="Tisserant E."/>
            <person name="Crous P.W."/>
            <person name="Henrissat B."/>
            <person name="Nehls U."/>
            <person name="Egli S."/>
            <person name="Spatafora J.W."/>
            <person name="Grigoriev I.V."/>
            <person name="Martin F.M."/>
        </authorList>
    </citation>
    <scope>NUCLEOTIDE SEQUENCE [LARGE SCALE GENOMIC DNA]</scope>
    <source>
        <strain evidence="3 4">CBS 207.34</strain>
    </source>
</reference>
<dbReference type="PROSITE" id="PS50011">
    <property type="entry name" value="PROTEIN_KINASE_DOM"/>
    <property type="match status" value="1"/>
</dbReference>
<dbReference type="AlphaFoldDB" id="A0A8E2FC03"/>
<dbReference type="PANTHER" id="PTHR24345:SF87">
    <property type="entry name" value="TBC1 DOMAIN CONTAINING KINASE"/>
    <property type="match status" value="1"/>
</dbReference>
<dbReference type="InterPro" id="IPR008271">
    <property type="entry name" value="Ser/Thr_kinase_AS"/>
</dbReference>
<dbReference type="GO" id="GO:0004672">
    <property type="term" value="F:protein kinase activity"/>
    <property type="evidence" value="ECO:0007669"/>
    <property type="project" value="InterPro"/>
</dbReference>
<dbReference type="PROSITE" id="PS00108">
    <property type="entry name" value="PROTEIN_KINASE_ST"/>
    <property type="match status" value="1"/>
</dbReference>
<sequence length="163" mass="18318">EIDILKKLSHRHIIQFVGTFNHKKTMGLVVWPVATLRGFSEKSPGSIHRFRELDIKVESCALARPLARKWLCQQFGCLASAIYYIHQNGIRHKDLKPSNVLLTPSGVRLTDFGTSTDFSDRPSSESNNGERGTPIYFAPEVAAHQISGRPADIFMLGCVFFEM</sequence>
<dbReference type="Pfam" id="PF00069">
    <property type="entry name" value="Pkinase"/>
    <property type="match status" value="1"/>
</dbReference>
<dbReference type="GO" id="GO:0005634">
    <property type="term" value="C:nucleus"/>
    <property type="evidence" value="ECO:0007669"/>
    <property type="project" value="TreeGrafter"/>
</dbReference>
<evidence type="ECO:0000313" key="4">
    <source>
        <dbReference type="Proteomes" id="UP000250140"/>
    </source>
</evidence>
<dbReference type="InterPro" id="IPR000719">
    <property type="entry name" value="Prot_kinase_dom"/>
</dbReference>
<dbReference type="Gene3D" id="1.10.510.10">
    <property type="entry name" value="Transferase(Phosphotransferase) domain 1"/>
    <property type="match status" value="1"/>
</dbReference>
<dbReference type="OrthoDB" id="4062651at2759"/>
<dbReference type="CDD" id="cd00180">
    <property type="entry name" value="PKc"/>
    <property type="match status" value="1"/>
</dbReference>
<name>A0A8E2FC03_9PEZI</name>
<dbReference type="PANTHER" id="PTHR24345">
    <property type="entry name" value="SERINE/THREONINE-PROTEIN KINASE PLK"/>
    <property type="match status" value="1"/>
</dbReference>
<dbReference type="Proteomes" id="UP000250140">
    <property type="component" value="Unassembled WGS sequence"/>
</dbReference>
<dbReference type="SMART" id="SM00220">
    <property type="entry name" value="S_TKc"/>
    <property type="match status" value="1"/>
</dbReference>
<evidence type="ECO:0000313" key="3">
    <source>
        <dbReference type="EMBL" id="OCL14380.1"/>
    </source>
</evidence>
<keyword evidence="3" id="KW-0418">Kinase</keyword>
<gene>
    <name evidence="3" type="ORF">AOQ84DRAFT_263716</name>
</gene>
<accession>A0A8E2FC03</accession>
<dbReference type="SUPFAM" id="SSF56112">
    <property type="entry name" value="Protein kinase-like (PK-like)"/>
    <property type="match status" value="1"/>
</dbReference>
<proteinExistence type="predicted"/>
<dbReference type="GO" id="GO:0005524">
    <property type="term" value="F:ATP binding"/>
    <property type="evidence" value="ECO:0007669"/>
    <property type="project" value="InterPro"/>
</dbReference>
<dbReference type="EMBL" id="KV748581">
    <property type="protein sequence ID" value="OCL14380.1"/>
    <property type="molecule type" value="Genomic_DNA"/>
</dbReference>
<feature type="domain" description="Protein kinase" evidence="2">
    <location>
        <begin position="1"/>
        <end position="163"/>
    </location>
</feature>
<feature type="non-terminal residue" evidence="3">
    <location>
        <position position="1"/>
    </location>
</feature>
<evidence type="ECO:0000256" key="1">
    <source>
        <dbReference type="SAM" id="MobiDB-lite"/>
    </source>
</evidence>
<evidence type="ECO:0000259" key="2">
    <source>
        <dbReference type="PROSITE" id="PS50011"/>
    </source>
</evidence>
<protein>
    <submittedName>
        <fullName evidence="3">Kinase-like protein</fullName>
    </submittedName>
</protein>
<feature type="non-terminal residue" evidence="3">
    <location>
        <position position="163"/>
    </location>
</feature>
<dbReference type="InterPro" id="IPR011009">
    <property type="entry name" value="Kinase-like_dom_sf"/>
</dbReference>
<keyword evidence="3" id="KW-0808">Transferase</keyword>
<organism evidence="3 4">
    <name type="scientific">Glonium stellatum</name>
    <dbReference type="NCBI Taxonomy" id="574774"/>
    <lineage>
        <taxon>Eukaryota</taxon>
        <taxon>Fungi</taxon>
        <taxon>Dikarya</taxon>
        <taxon>Ascomycota</taxon>
        <taxon>Pezizomycotina</taxon>
        <taxon>Dothideomycetes</taxon>
        <taxon>Pleosporomycetidae</taxon>
        <taxon>Gloniales</taxon>
        <taxon>Gloniaceae</taxon>
        <taxon>Glonium</taxon>
    </lineage>
</organism>
<feature type="region of interest" description="Disordered" evidence="1">
    <location>
        <begin position="113"/>
        <end position="132"/>
    </location>
</feature>
<keyword evidence="4" id="KW-1185">Reference proteome</keyword>